<comment type="subcellular location">
    <subcellularLocation>
        <location evidence="1">Cell membrane</location>
        <topology evidence="1">Peripheral membrane protein</topology>
    </subcellularLocation>
</comment>
<dbReference type="PANTHER" id="PTHR37316">
    <property type="entry name" value="TEICHOIC ACID GLYCEROL-PHOSPHATE PRIMASE"/>
    <property type="match status" value="1"/>
</dbReference>
<proteinExistence type="inferred from homology"/>
<dbReference type="Gene3D" id="3.40.50.11820">
    <property type="match status" value="1"/>
</dbReference>
<dbReference type="InterPro" id="IPR043149">
    <property type="entry name" value="TagF_N"/>
</dbReference>
<sequence length="360" mass="40448">MSGLQPVVFASWSGRYSDNPRAIAEELHRRGAPVEQYWLLDPEQAGDVPDHVRRLAPEGEETEALLASAPFVVSNDVLAHAFAKSPETHYLQTWHGTPLKKIAHDVERPVFKEAANYETWLPRDVARWDTLLSPNRFSTEIMRGAFRFEGEVIETGYPRNDLLSSPERDAIRARVREELGIGEGVRAVLYAPTWRDADPFSLHVDLDAFEREVGGEWVMLLRAHWQVAATANVEARPGVHNVSAYQDIRDLYLAADALVTDYSSAMFDFAITGKPMLFFVYDLAQYRDETRGFYFDFEREAPGPLLAESAGVIAGLRDLDRVAERHGEAYAAFRERFCHLEDGRASARAADALLARTPAG</sequence>
<evidence type="ECO:0000256" key="5">
    <source>
        <dbReference type="ARBA" id="ARBA00022944"/>
    </source>
</evidence>
<protein>
    <submittedName>
        <fullName evidence="7">CDP-glycerol:poly(Glycerophosphate) glycerophosphotransferase</fullName>
        <ecNumber evidence="7">2.7.8.12</ecNumber>
    </submittedName>
</protein>
<dbReference type="Pfam" id="PF04464">
    <property type="entry name" value="Glyphos_transf"/>
    <property type="match status" value="1"/>
</dbReference>
<dbReference type="GO" id="GO:0047355">
    <property type="term" value="F:CDP-glycerol glycerophosphotransferase activity"/>
    <property type="evidence" value="ECO:0007669"/>
    <property type="project" value="UniProtKB-EC"/>
</dbReference>
<reference evidence="7" key="1">
    <citation type="submission" date="2020-02" db="EMBL/GenBank/DDBJ databases">
        <authorList>
            <person name="Meier V. D."/>
        </authorList>
    </citation>
    <scope>NUCLEOTIDE SEQUENCE</scope>
    <source>
        <strain evidence="7">AVDCRST_MAG30</strain>
    </source>
</reference>
<dbReference type="GO" id="GO:0019350">
    <property type="term" value="P:teichoic acid biosynthetic process"/>
    <property type="evidence" value="ECO:0007669"/>
    <property type="project" value="UniProtKB-KW"/>
</dbReference>
<dbReference type="Gene3D" id="3.40.50.12580">
    <property type="match status" value="1"/>
</dbReference>
<dbReference type="GO" id="GO:0005886">
    <property type="term" value="C:plasma membrane"/>
    <property type="evidence" value="ECO:0007669"/>
    <property type="project" value="UniProtKB-SubCell"/>
</dbReference>
<evidence type="ECO:0000313" key="7">
    <source>
        <dbReference type="EMBL" id="CAA9495249.1"/>
    </source>
</evidence>
<dbReference type="EMBL" id="CADCVS010000219">
    <property type="protein sequence ID" value="CAA9495249.1"/>
    <property type="molecule type" value="Genomic_DNA"/>
</dbReference>
<dbReference type="InterPro" id="IPR007554">
    <property type="entry name" value="Glycerophosphate_synth"/>
</dbReference>
<dbReference type="InterPro" id="IPR051612">
    <property type="entry name" value="Teichoic_Acid_Biosynth"/>
</dbReference>
<evidence type="ECO:0000256" key="3">
    <source>
        <dbReference type="ARBA" id="ARBA00022475"/>
    </source>
</evidence>
<evidence type="ECO:0000256" key="1">
    <source>
        <dbReference type="ARBA" id="ARBA00004202"/>
    </source>
</evidence>
<organism evidence="7">
    <name type="scientific">uncultured Solirubrobacteraceae bacterium</name>
    <dbReference type="NCBI Taxonomy" id="1162706"/>
    <lineage>
        <taxon>Bacteria</taxon>
        <taxon>Bacillati</taxon>
        <taxon>Actinomycetota</taxon>
        <taxon>Thermoleophilia</taxon>
        <taxon>Solirubrobacterales</taxon>
        <taxon>Solirubrobacteraceae</taxon>
        <taxon>environmental samples</taxon>
    </lineage>
</organism>
<dbReference type="InterPro" id="IPR043148">
    <property type="entry name" value="TagF_C"/>
</dbReference>
<evidence type="ECO:0000256" key="2">
    <source>
        <dbReference type="ARBA" id="ARBA00010488"/>
    </source>
</evidence>
<keyword evidence="4 7" id="KW-0808">Transferase</keyword>
<evidence type="ECO:0000256" key="6">
    <source>
        <dbReference type="ARBA" id="ARBA00023136"/>
    </source>
</evidence>
<dbReference type="PANTHER" id="PTHR37316:SF3">
    <property type="entry name" value="TEICHOIC ACID GLYCEROL-PHOSPHATE TRANSFERASE"/>
    <property type="match status" value="1"/>
</dbReference>
<dbReference type="SUPFAM" id="SSF53756">
    <property type="entry name" value="UDP-Glycosyltransferase/glycogen phosphorylase"/>
    <property type="match status" value="1"/>
</dbReference>
<name>A0A6J4SBW9_9ACTN</name>
<comment type="similarity">
    <text evidence="2">Belongs to the CDP-glycerol glycerophosphotransferase family.</text>
</comment>
<gene>
    <name evidence="7" type="ORF">AVDCRST_MAG30-1614</name>
</gene>
<accession>A0A6J4SBW9</accession>
<keyword evidence="3" id="KW-1003">Cell membrane</keyword>
<dbReference type="AlphaFoldDB" id="A0A6J4SBW9"/>
<keyword evidence="5" id="KW-0777">Teichoic acid biosynthesis</keyword>
<keyword evidence="6" id="KW-0472">Membrane</keyword>
<dbReference type="EC" id="2.7.8.12" evidence="7"/>
<evidence type="ECO:0000256" key="4">
    <source>
        <dbReference type="ARBA" id="ARBA00022679"/>
    </source>
</evidence>